<dbReference type="Proteomes" id="UP000002668">
    <property type="component" value="Genome"/>
</dbReference>
<feature type="compositionally biased region" description="Low complexity" evidence="5">
    <location>
        <begin position="228"/>
        <end position="239"/>
    </location>
</feature>
<evidence type="ECO:0000256" key="4">
    <source>
        <dbReference type="PROSITE-ProRule" id="PRU00125"/>
    </source>
</evidence>
<dbReference type="InterPro" id="IPR001781">
    <property type="entry name" value="Znf_LIM"/>
</dbReference>
<keyword evidence="2 4" id="KW-0862">Zinc</keyword>
<feature type="domain" description="LIM zinc-binding" evidence="6">
    <location>
        <begin position="672"/>
        <end position="730"/>
    </location>
</feature>
<feature type="compositionally biased region" description="Low complexity" evidence="5">
    <location>
        <begin position="295"/>
        <end position="318"/>
    </location>
</feature>
<feature type="compositionally biased region" description="Low complexity" evidence="5">
    <location>
        <begin position="469"/>
        <end position="493"/>
    </location>
</feature>
<dbReference type="PROSITE" id="PS50023">
    <property type="entry name" value="LIM_DOMAIN_2"/>
    <property type="match status" value="2"/>
</dbReference>
<accession>E4ZZ02</accession>
<dbReference type="PANTHER" id="PTHR24210">
    <property type="entry name" value="LIM DOMAIN-CONTAINING PROTEIN"/>
    <property type="match status" value="1"/>
</dbReference>
<evidence type="ECO:0000313" key="8">
    <source>
        <dbReference type="Proteomes" id="UP000002668"/>
    </source>
</evidence>
<dbReference type="PROSITE" id="PS00478">
    <property type="entry name" value="LIM_DOMAIN_1"/>
    <property type="match status" value="1"/>
</dbReference>
<name>E4ZZ02_LEPMJ</name>
<evidence type="ECO:0000256" key="2">
    <source>
        <dbReference type="ARBA" id="ARBA00022833"/>
    </source>
</evidence>
<feature type="compositionally biased region" description="Basic and acidic residues" evidence="5">
    <location>
        <begin position="495"/>
        <end position="511"/>
    </location>
</feature>
<dbReference type="InterPro" id="IPR017351">
    <property type="entry name" value="PINCH-1-4-like"/>
</dbReference>
<dbReference type="VEuPathDB" id="FungiDB:LEMA_P107020.1"/>
<feature type="region of interest" description="Disordered" evidence="5">
    <location>
        <begin position="353"/>
        <end position="618"/>
    </location>
</feature>
<feature type="compositionally biased region" description="Basic and acidic residues" evidence="5">
    <location>
        <begin position="126"/>
        <end position="140"/>
    </location>
</feature>
<dbReference type="FunCoup" id="E4ZZ02">
    <property type="interactions" value="26"/>
</dbReference>
<dbReference type="HOGENOM" id="CLU_014492_1_0_1"/>
<dbReference type="GO" id="GO:0030695">
    <property type="term" value="F:GTPase regulator activity"/>
    <property type="evidence" value="ECO:0007669"/>
    <property type="project" value="UniProtKB-ARBA"/>
</dbReference>
<proteinExistence type="predicted"/>
<gene>
    <name evidence="7" type="ORF">LEMA_P107020.1</name>
</gene>
<dbReference type="SUPFAM" id="SSF57716">
    <property type="entry name" value="Glucocorticoid receptor-like (DNA-binding domain)"/>
    <property type="match status" value="1"/>
</dbReference>
<sequence>MQQVPPIPEIRQHYYLYILLANMDRMSNLPTIKCSSCATEIDILHLADHVCAKTPSANPATSNQTPSSPTSSASTLSPKSPGISRAATFGGPTFRNRPDGSIPRGRMPLPPQIDPNAASRYIRRPRPSENADGLQDKPFRPVELSPKSNNNDSSQRSARSADLQPPKSPFPMNRSATTPLPRATAQSSPDLNSNLDCAFPPFPGKSESPRSSPRPRDRLEPNAQYGYAAPSPLFAPLSPRMNAGENISRRLDTISPGPFDRRPSTASVSAPSVKDTPAHGLVRTNTQDSVKSYGSTQPQRKSSASSSTRSSAYSTMSPRHGLNRGAASTLASTTEQTEGELGIDAFLQSLQKDTAESPQPRKDSHLNMQPVRPTSRDRRQPPPRPRRPSERDLPPSNMNDLAALEIVARSHSRLRSRDSGRNDSEVEVARSSGPGPALRPPPLLTSRPAIETSFNSLHTPSDSGLSDDSYASSGFRSVASSRSSPSNSVVGPSHEPSKLSHTDHDVERVPRTESPGSYSDAQPSRGASSHTRQDGPRIAPRSLSPGFPNPPESPMDPAIQRGTFVRRPSELAPAVDPATIQGRSPPRTASPDTRQPEGRRPSAPSSKGNCRGCSQPIIGKSVKDSSGRLTGRYHKECFVCRTCSDPFPTAEFYVFENAPYCEHHYHRLNGSLCGACNRGIEGQYLETDMRRKYHPRCFTCTTCRMVLRDGYFDVNGRRYCDRHAQSAAAPPRNHLGPGGYKPRNLQKRGTRLMMMA</sequence>
<dbReference type="FunFam" id="2.10.110.10:FF:000105">
    <property type="entry name" value="Similar to LIM domain-containing protein"/>
    <property type="match status" value="1"/>
</dbReference>
<evidence type="ECO:0000256" key="1">
    <source>
        <dbReference type="ARBA" id="ARBA00022723"/>
    </source>
</evidence>
<dbReference type="SMART" id="SM00132">
    <property type="entry name" value="LIM"/>
    <property type="match status" value="2"/>
</dbReference>
<keyword evidence="3 4" id="KW-0440">LIM domain</keyword>
<dbReference type="Pfam" id="PF00412">
    <property type="entry name" value="LIM"/>
    <property type="match status" value="2"/>
</dbReference>
<feature type="domain" description="LIM zinc-binding" evidence="6">
    <location>
        <begin position="608"/>
        <end position="671"/>
    </location>
</feature>
<evidence type="ECO:0000256" key="3">
    <source>
        <dbReference type="ARBA" id="ARBA00023038"/>
    </source>
</evidence>
<feature type="compositionally biased region" description="Polar residues" evidence="5">
    <location>
        <begin position="514"/>
        <end position="530"/>
    </location>
</feature>
<feature type="compositionally biased region" description="Polar residues" evidence="5">
    <location>
        <begin position="174"/>
        <end position="195"/>
    </location>
</feature>
<evidence type="ECO:0000259" key="6">
    <source>
        <dbReference type="PROSITE" id="PS50023"/>
    </source>
</evidence>
<feature type="region of interest" description="Disordered" evidence="5">
    <location>
        <begin position="56"/>
        <end position="337"/>
    </location>
</feature>
<evidence type="ECO:0000313" key="7">
    <source>
        <dbReference type="EMBL" id="CBX96437.1"/>
    </source>
</evidence>
<reference evidence="8" key="1">
    <citation type="journal article" date="2011" name="Nat. Commun.">
        <title>Effector diversification within compartments of the Leptosphaeria maculans genome affected by Repeat-Induced Point mutations.</title>
        <authorList>
            <person name="Rouxel T."/>
            <person name="Grandaubert J."/>
            <person name="Hane J.K."/>
            <person name="Hoede C."/>
            <person name="van de Wouw A.P."/>
            <person name="Couloux A."/>
            <person name="Dominguez V."/>
            <person name="Anthouard V."/>
            <person name="Bally P."/>
            <person name="Bourras S."/>
            <person name="Cozijnsen A.J."/>
            <person name="Ciuffetti L.M."/>
            <person name="Degrave A."/>
            <person name="Dilmaghani A."/>
            <person name="Duret L."/>
            <person name="Fudal I."/>
            <person name="Goodwin S.B."/>
            <person name="Gout L."/>
            <person name="Glaser N."/>
            <person name="Linglin J."/>
            <person name="Kema G.H.J."/>
            <person name="Lapalu N."/>
            <person name="Lawrence C.B."/>
            <person name="May K."/>
            <person name="Meyer M."/>
            <person name="Ollivier B."/>
            <person name="Poulain J."/>
            <person name="Schoch C.L."/>
            <person name="Simon A."/>
            <person name="Spatafora J.W."/>
            <person name="Stachowiak A."/>
            <person name="Turgeon B.G."/>
            <person name="Tyler B.M."/>
            <person name="Vincent D."/>
            <person name="Weissenbach J."/>
            <person name="Amselem J."/>
            <person name="Quesneville H."/>
            <person name="Oliver R.P."/>
            <person name="Wincker P."/>
            <person name="Balesdent M.-H."/>
            <person name="Howlett B.J."/>
        </authorList>
    </citation>
    <scope>NUCLEOTIDE SEQUENCE [LARGE SCALE GENOMIC DNA]</scope>
    <source>
        <strain evidence="8">JN3 / isolate v23.1.3 / race Av1-4-5-6-7-8</strain>
    </source>
</reference>
<feature type="compositionally biased region" description="Basic and acidic residues" evidence="5">
    <location>
        <begin position="415"/>
        <end position="428"/>
    </location>
</feature>
<dbReference type="GO" id="GO:0046872">
    <property type="term" value="F:metal ion binding"/>
    <property type="evidence" value="ECO:0007669"/>
    <property type="project" value="UniProtKB-KW"/>
</dbReference>
<dbReference type="PANTHER" id="PTHR24210:SF14">
    <property type="entry name" value="LIM ZINC-BINDING DOMAIN-CONTAINING PROTEIN"/>
    <property type="match status" value="1"/>
</dbReference>
<feature type="compositionally biased region" description="Polar residues" evidence="5">
    <location>
        <begin position="283"/>
        <end position="294"/>
    </location>
</feature>
<dbReference type="OrthoDB" id="1112565at2759"/>
<dbReference type="Gene3D" id="2.10.110.10">
    <property type="entry name" value="Cysteine Rich Protein"/>
    <property type="match status" value="2"/>
</dbReference>
<dbReference type="AlphaFoldDB" id="E4ZZ02"/>
<feature type="compositionally biased region" description="Basic and acidic residues" evidence="5">
    <location>
        <begin position="353"/>
        <end position="365"/>
    </location>
</feature>
<evidence type="ECO:0000256" key="5">
    <source>
        <dbReference type="SAM" id="MobiDB-lite"/>
    </source>
</evidence>
<keyword evidence="8" id="KW-1185">Reference proteome</keyword>
<dbReference type="eggNOG" id="KOG1703">
    <property type="taxonomic scope" value="Eukaryota"/>
</dbReference>
<dbReference type="EMBL" id="FP929129">
    <property type="protein sequence ID" value="CBX96437.1"/>
    <property type="molecule type" value="Genomic_DNA"/>
</dbReference>
<keyword evidence="1 4" id="KW-0479">Metal-binding</keyword>
<dbReference type="InParanoid" id="E4ZZ02"/>
<dbReference type="STRING" id="985895.E4ZZ02"/>
<organism evidence="8">
    <name type="scientific">Leptosphaeria maculans (strain JN3 / isolate v23.1.3 / race Av1-4-5-6-7-8)</name>
    <name type="common">Blackleg fungus</name>
    <name type="synonym">Phoma lingam</name>
    <dbReference type="NCBI Taxonomy" id="985895"/>
    <lineage>
        <taxon>Eukaryota</taxon>
        <taxon>Fungi</taxon>
        <taxon>Dikarya</taxon>
        <taxon>Ascomycota</taxon>
        <taxon>Pezizomycotina</taxon>
        <taxon>Dothideomycetes</taxon>
        <taxon>Pleosporomycetidae</taxon>
        <taxon>Pleosporales</taxon>
        <taxon>Pleosporineae</taxon>
        <taxon>Leptosphaeriaceae</taxon>
        <taxon>Plenodomus</taxon>
        <taxon>Plenodomus lingam/Leptosphaeria maculans species complex</taxon>
    </lineage>
</organism>
<protein>
    <recommendedName>
        <fullName evidence="6">LIM zinc-binding domain-containing protein</fullName>
    </recommendedName>
</protein>
<dbReference type="CDD" id="cd09397">
    <property type="entry name" value="LIM1_UF1"/>
    <property type="match status" value="1"/>
</dbReference>
<feature type="compositionally biased region" description="Low complexity" evidence="5">
    <location>
        <begin position="61"/>
        <end position="81"/>
    </location>
</feature>
<feature type="compositionally biased region" description="Polar residues" evidence="5">
    <location>
        <begin position="452"/>
        <end position="466"/>
    </location>
</feature>
<dbReference type="CDD" id="cd08368">
    <property type="entry name" value="LIM"/>
    <property type="match status" value="1"/>
</dbReference>
<feature type="compositionally biased region" description="Polar residues" evidence="5">
    <location>
        <begin position="146"/>
        <end position="158"/>
    </location>
</feature>
<dbReference type="OMA" id="CHRGIEG"/>